<dbReference type="EMBL" id="DS716965">
    <property type="protein sequence ID" value="EEC06280.1"/>
    <property type="molecule type" value="Genomic_DNA"/>
</dbReference>
<dbReference type="EC" id="1.1.3.15" evidence="3"/>
<dbReference type="AlphaFoldDB" id="B7PI58"/>
<reference evidence="3 5" key="1">
    <citation type="submission" date="2008-03" db="EMBL/GenBank/DDBJ databases">
        <title>Annotation of Ixodes scapularis.</title>
        <authorList>
            <consortium name="Ixodes scapularis Genome Project Consortium"/>
            <person name="Caler E."/>
            <person name="Hannick L.I."/>
            <person name="Bidwell S."/>
            <person name="Joardar V."/>
            <person name="Thiagarajan M."/>
            <person name="Amedeo P."/>
            <person name="Galinsky K.J."/>
            <person name="Schobel S."/>
            <person name="Inman J."/>
            <person name="Hostetler J."/>
            <person name="Miller J."/>
            <person name="Hammond M."/>
            <person name="Megy K."/>
            <person name="Lawson D."/>
            <person name="Kodira C."/>
            <person name="Sutton G."/>
            <person name="Meyer J."/>
            <person name="Hill C.A."/>
            <person name="Birren B."/>
            <person name="Nene V."/>
            <person name="Collins F."/>
            <person name="Alarcon-Chaidez F."/>
            <person name="Wikel S."/>
            <person name="Strausberg R."/>
        </authorList>
    </citation>
    <scope>NUCLEOTIDE SEQUENCE [LARGE SCALE GENOMIC DNA]</scope>
    <source>
        <strain evidence="5">Wikel</strain>
        <strain evidence="3">Wikel colony</strain>
    </source>
</reference>
<sequence>MNYTECFRQYGASRFQLPCKVSIIFRRQVEVLPGVVAAVRGRIEVYVDGGIHRGTDVIKALALGAKVVFVGRPAIWGLAYKAGR</sequence>
<dbReference type="HOGENOM" id="CLU_2529962_0_0_1"/>
<dbReference type="VEuPathDB" id="VectorBase:ISCW004674"/>
<dbReference type="Pfam" id="PF01070">
    <property type="entry name" value="FMN_dh"/>
    <property type="match status" value="1"/>
</dbReference>
<dbReference type="PANTHER" id="PTHR10578:SF146">
    <property type="entry name" value="OXIDASE, PUTATIVE-RELATED"/>
    <property type="match status" value="1"/>
</dbReference>
<evidence type="ECO:0000313" key="3">
    <source>
        <dbReference type="EMBL" id="EEC06280.1"/>
    </source>
</evidence>
<dbReference type="InParanoid" id="B7PI58"/>
<dbReference type="PANTHER" id="PTHR10578">
    <property type="entry name" value="S -2-HYDROXY-ACID OXIDASE-RELATED"/>
    <property type="match status" value="1"/>
</dbReference>
<dbReference type="Gene3D" id="3.20.20.70">
    <property type="entry name" value="Aldolase class I"/>
    <property type="match status" value="1"/>
</dbReference>
<dbReference type="STRING" id="6945.B7PI58"/>
<reference evidence="4" key="2">
    <citation type="submission" date="2020-05" db="UniProtKB">
        <authorList>
            <consortium name="EnsemblMetazoa"/>
        </authorList>
    </citation>
    <scope>IDENTIFICATION</scope>
    <source>
        <strain evidence="4">wikel</strain>
    </source>
</reference>
<dbReference type="GO" id="GO:0003973">
    <property type="term" value="F:(S)-2-hydroxy-acid oxidase activity"/>
    <property type="evidence" value="ECO:0007669"/>
    <property type="project" value="UniProtKB-EC"/>
</dbReference>
<evidence type="ECO:0000313" key="5">
    <source>
        <dbReference type="Proteomes" id="UP000001555"/>
    </source>
</evidence>
<proteinExistence type="predicted"/>
<dbReference type="InterPro" id="IPR000262">
    <property type="entry name" value="FMN-dep_DH"/>
</dbReference>
<evidence type="ECO:0000256" key="1">
    <source>
        <dbReference type="ARBA" id="ARBA00001917"/>
    </source>
</evidence>
<dbReference type="PaxDb" id="6945-B7PI58"/>
<dbReference type="EMBL" id="ABJB010176017">
    <property type="status" value="NOT_ANNOTATED_CDS"/>
    <property type="molecule type" value="Genomic_DNA"/>
</dbReference>
<dbReference type="VEuPathDB" id="VectorBase:ISCI001280"/>
<feature type="domain" description="FMN-dependent dehydrogenase" evidence="2">
    <location>
        <begin position="29"/>
        <end position="81"/>
    </location>
</feature>
<dbReference type="Proteomes" id="UP000001555">
    <property type="component" value="Unassembled WGS sequence"/>
</dbReference>
<accession>B7PI58</accession>
<dbReference type="EnsemblMetazoa" id="ISCW004674-RA">
    <property type="protein sequence ID" value="ISCW004674-PA"/>
    <property type="gene ID" value="ISCW004674"/>
</dbReference>
<evidence type="ECO:0000259" key="2">
    <source>
        <dbReference type="Pfam" id="PF01070"/>
    </source>
</evidence>
<keyword evidence="5" id="KW-1185">Reference proteome</keyword>
<evidence type="ECO:0000313" key="4">
    <source>
        <dbReference type="EnsemblMetazoa" id="ISCW004674-PA"/>
    </source>
</evidence>
<gene>
    <name evidence="3" type="ORF">IscW_ISCW004674</name>
</gene>
<dbReference type="SUPFAM" id="SSF51395">
    <property type="entry name" value="FMN-linked oxidoreductases"/>
    <property type="match status" value="1"/>
</dbReference>
<protein>
    <submittedName>
        <fullName evidence="3 4">(S)-2-hydroxy-acid oxidase, putative</fullName>
        <ecNumber evidence="3">1.1.3.15</ecNumber>
    </submittedName>
</protein>
<keyword evidence="3" id="KW-0560">Oxidoreductase</keyword>
<dbReference type="InterPro" id="IPR013785">
    <property type="entry name" value="Aldolase_TIM"/>
</dbReference>
<name>B7PI58_IXOSC</name>
<organism>
    <name type="scientific">Ixodes scapularis</name>
    <name type="common">Black-legged tick</name>
    <name type="synonym">Deer tick</name>
    <dbReference type="NCBI Taxonomy" id="6945"/>
    <lineage>
        <taxon>Eukaryota</taxon>
        <taxon>Metazoa</taxon>
        <taxon>Ecdysozoa</taxon>
        <taxon>Arthropoda</taxon>
        <taxon>Chelicerata</taxon>
        <taxon>Arachnida</taxon>
        <taxon>Acari</taxon>
        <taxon>Parasitiformes</taxon>
        <taxon>Ixodida</taxon>
        <taxon>Ixodoidea</taxon>
        <taxon>Ixodidae</taxon>
        <taxon>Ixodinae</taxon>
        <taxon>Ixodes</taxon>
    </lineage>
</organism>
<comment type="cofactor">
    <cofactor evidence="1">
        <name>FMN</name>
        <dbReference type="ChEBI" id="CHEBI:58210"/>
    </cofactor>
</comment>